<feature type="region of interest" description="Disordered" evidence="1">
    <location>
        <begin position="94"/>
        <end position="167"/>
    </location>
</feature>
<sequence length="523" mass="59007">MVSRGSGSGRREAASTEEPAIPLLCDLCPKKGQFSDISHLLTHISSKGHLSCRFTTDMKAKAGDINAAKKMRDFEKWYAENGIDGLLQDRITSKERRVKKSRGQGGLATTRTARSQPSRHASVKSEPTEDMESMRWEFGPMRLRPTNTGRHSQSVFETPTTRRTRSSAQFPDFDKKIDKFGKWETFETEFSDVTDLIYLDTTEDIYESTVSKLKGIKYPGMAVFDSATPDQRRKRNQRKHESVITNMKRSSEAIEPTECIWQGIGNFERSRDIYATPSVDGSPVSRKAELQGNRKRKKPARLDPDQELTSKRRAKAPVKVGSTRNNSGVSLRSLSTTTMKPISDSFDDDSWDMDNTAPDTGDVFQDDDNSRVINRIVSPVHDTRFQFHRRPALQQLDSNAMMIPPTQTPKHISYPFMGHTSHLRDLRDLRGPINQPDFTLGYMIPPQSADGNSFNPLYMQGRGPAYQQFHGAVYDSTDRTPTTTFQPINGGRYGYQAMQHSNSPVNAAQVCLQHNGDHVDFQL</sequence>
<proteinExistence type="predicted"/>
<feature type="compositionally biased region" description="Polar residues" evidence="1">
    <location>
        <begin position="322"/>
        <end position="333"/>
    </location>
</feature>
<protein>
    <submittedName>
        <fullName evidence="2">Uncharacterized protein</fullName>
    </submittedName>
</protein>
<feature type="compositionally biased region" description="Basic and acidic residues" evidence="1">
    <location>
        <begin position="300"/>
        <end position="310"/>
    </location>
</feature>
<name>A0A4P7MXG5_PYROR</name>
<feature type="compositionally biased region" description="Polar residues" evidence="1">
    <location>
        <begin position="107"/>
        <end position="119"/>
    </location>
</feature>
<accession>A0A4P7MXG5</accession>
<organism evidence="2 3">
    <name type="scientific">Pyricularia oryzae</name>
    <name type="common">Rice blast fungus</name>
    <name type="synonym">Magnaporthe oryzae</name>
    <dbReference type="NCBI Taxonomy" id="318829"/>
    <lineage>
        <taxon>Eukaryota</taxon>
        <taxon>Fungi</taxon>
        <taxon>Dikarya</taxon>
        <taxon>Ascomycota</taxon>
        <taxon>Pezizomycotina</taxon>
        <taxon>Sordariomycetes</taxon>
        <taxon>Sordariomycetidae</taxon>
        <taxon>Magnaporthales</taxon>
        <taxon>Pyriculariaceae</taxon>
        <taxon>Pyricularia</taxon>
    </lineage>
</organism>
<dbReference type="AlphaFoldDB" id="A0A4P7MXG5"/>
<evidence type="ECO:0000313" key="2">
    <source>
        <dbReference type="EMBL" id="QBZ54623.1"/>
    </source>
</evidence>
<dbReference type="Proteomes" id="UP000294847">
    <property type="component" value="Chromosome 1"/>
</dbReference>
<dbReference type="EMBL" id="CP034204">
    <property type="protein sequence ID" value="QBZ54623.1"/>
    <property type="molecule type" value="Genomic_DNA"/>
</dbReference>
<gene>
    <name evidence="2" type="ORF">PoMZ_10329</name>
</gene>
<reference evidence="2 3" key="1">
    <citation type="journal article" date="2019" name="Mol. Biol. Evol.">
        <title>Blast fungal genomes show frequent chromosomal changes, gene gains and losses, and effector gene turnover.</title>
        <authorList>
            <person name="Gomez Luciano L.B."/>
            <person name="Jason Tsai I."/>
            <person name="Chuma I."/>
            <person name="Tosa Y."/>
            <person name="Chen Y.H."/>
            <person name="Li J.Y."/>
            <person name="Li M.Y."/>
            <person name="Jade Lu M.Y."/>
            <person name="Nakayashiki H."/>
            <person name="Li W.H."/>
        </authorList>
    </citation>
    <scope>NUCLEOTIDE SEQUENCE [LARGE SCALE GENOMIC DNA]</scope>
    <source>
        <strain evidence="2">MZ5-1-6</strain>
    </source>
</reference>
<feature type="compositionally biased region" description="Polar residues" evidence="1">
    <location>
        <begin position="145"/>
        <end position="167"/>
    </location>
</feature>
<evidence type="ECO:0000313" key="3">
    <source>
        <dbReference type="Proteomes" id="UP000294847"/>
    </source>
</evidence>
<feature type="region of interest" description="Disordered" evidence="1">
    <location>
        <begin position="274"/>
        <end position="333"/>
    </location>
</feature>
<evidence type="ECO:0000256" key="1">
    <source>
        <dbReference type="SAM" id="MobiDB-lite"/>
    </source>
</evidence>